<evidence type="ECO:0000256" key="4">
    <source>
        <dbReference type="SAM" id="MobiDB-lite"/>
    </source>
</evidence>
<keyword evidence="1 3" id="KW-0547">Nucleotide-binding</keyword>
<evidence type="ECO:0000313" key="6">
    <source>
        <dbReference type="Proteomes" id="UP000034883"/>
    </source>
</evidence>
<dbReference type="SUPFAM" id="SSF100920">
    <property type="entry name" value="Heat shock protein 70kD (HSP70), peptide-binding domain"/>
    <property type="match status" value="1"/>
</dbReference>
<dbReference type="InterPro" id="IPR029047">
    <property type="entry name" value="HSP70_peptide-bd_sf"/>
</dbReference>
<organism evidence="5 6">
    <name type="scientific">Sandaracinus amylolyticus</name>
    <dbReference type="NCBI Taxonomy" id="927083"/>
    <lineage>
        <taxon>Bacteria</taxon>
        <taxon>Pseudomonadati</taxon>
        <taxon>Myxococcota</taxon>
        <taxon>Polyangia</taxon>
        <taxon>Polyangiales</taxon>
        <taxon>Sandaracinaceae</taxon>
        <taxon>Sandaracinus</taxon>
    </lineage>
</organism>
<dbReference type="GO" id="GO:0005524">
    <property type="term" value="F:ATP binding"/>
    <property type="evidence" value="ECO:0007669"/>
    <property type="project" value="UniProtKB-KW"/>
</dbReference>
<gene>
    <name evidence="5" type="ORF">DB32_000531</name>
</gene>
<name>A0A0F6YF95_9BACT</name>
<dbReference type="Gene3D" id="3.90.640.10">
    <property type="entry name" value="Actin, Chain A, domain 4"/>
    <property type="match status" value="1"/>
</dbReference>
<dbReference type="STRING" id="927083.DB32_000531"/>
<dbReference type="SUPFAM" id="SSF53067">
    <property type="entry name" value="Actin-like ATPase domain"/>
    <property type="match status" value="2"/>
</dbReference>
<dbReference type="Proteomes" id="UP000034883">
    <property type="component" value="Chromosome"/>
</dbReference>
<dbReference type="PRINTS" id="PR00301">
    <property type="entry name" value="HEATSHOCK70"/>
</dbReference>
<dbReference type="Gene3D" id="2.60.34.10">
    <property type="entry name" value="Substrate Binding Domain Of DNAk, Chain A, domain 1"/>
    <property type="match status" value="1"/>
</dbReference>
<protein>
    <submittedName>
        <fullName evidence="5">Chaperone protein DnaK</fullName>
    </submittedName>
</protein>
<dbReference type="GO" id="GO:0140662">
    <property type="term" value="F:ATP-dependent protein folding chaperone"/>
    <property type="evidence" value="ECO:0007669"/>
    <property type="project" value="InterPro"/>
</dbReference>
<accession>A0A0F6YF95</accession>
<dbReference type="EMBL" id="CP011125">
    <property type="protein sequence ID" value="AKF03382.1"/>
    <property type="molecule type" value="Genomic_DNA"/>
</dbReference>
<feature type="compositionally biased region" description="Polar residues" evidence="4">
    <location>
        <begin position="580"/>
        <end position="591"/>
    </location>
</feature>
<feature type="region of interest" description="Disordered" evidence="4">
    <location>
        <begin position="567"/>
        <end position="592"/>
    </location>
</feature>
<evidence type="ECO:0000256" key="2">
    <source>
        <dbReference type="ARBA" id="ARBA00022840"/>
    </source>
</evidence>
<proteinExistence type="inferred from homology"/>
<keyword evidence="2 3" id="KW-0067">ATP-binding</keyword>
<sequence>MLSKSGSSAFPAVVSFADDGVRTGTEAVAQASENYSTTIVGASELLGVRVDSVPEWVECLPVRLVAVNDSRERLPGDRSHPYRDALAAPTDQESPRVRAAFDVHGTPTSFVEAIAYQFAEIREAAQVKFGEPILDVVVAVPASFRRFQLAAIEHAAMLAGLRPRRLMPASSAASLSLLARARKEVSTAVVLAGGLGCEVCVAFGAQGVVQVSWSAFLTSSFSDLALVRDLCAQSKRLTKARYGLDCEADGSARLRLLLQALAQLDAVVAEGGACIDMGKVIHEGGSRVLPIDCLRPRIDREASTLVEALTAARQGDDPGTVVIAGRWTACTDLAEELGNRLGVRIRTLERDIGQTAVVQGAALQGAILSGDTADLTLLDSTRHSLGIGTAGGATRVLIGKDATIPTRASTEIRPAASEQTIALQVVEGESTSTRKNVEVCRSRIEITPRCDVSVTLDLDANNILTVIVLALDSGVRAEVPVRPHALMSQHDARRIAARLGGVVPPTLDTDVPRIALHGAKLNSISPHHHPGGEERRAVKAAPTAWWRTAWFAARRMVARALGRAAFQAPALPTPPEQRTPDSGTTHMQNESETIENRIRSLLSADDRAFERLLRRASHRAPTASRAELLRQVLDELERDRR</sequence>
<dbReference type="AlphaFoldDB" id="A0A0F6YF95"/>
<dbReference type="InterPro" id="IPR013126">
    <property type="entry name" value="Hsp_70_fam"/>
</dbReference>
<dbReference type="Pfam" id="PF00012">
    <property type="entry name" value="HSP70"/>
    <property type="match status" value="1"/>
</dbReference>
<evidence type="ECO:0000256" key="1">
    <source>
        <dbReference type="ARBA" id="ARBA00022741"/>
    </source>
</evidence>
<evidence type="ECO:0000256" key="3">
    <source>
        <dbReference type="RuleBase" id="RU003322"/>
    </source>
</evidence>
<evidence type="ECO:0000313" key="5">
    <source>
        <dbReference type="EMBL" id="AKF03382.1"/>
    </source>
</evidence>
<dbReference type="KEGG" id="samy:DB32_000531"/>
<dbReference type="InterPro" id="IPR043129">
    <property type="entry name" value="ATPase_NBD"/>
</dbReference>
<dbReference type="PANTHER" id="PTHR19375">
    <property type="entry name" value="HEAT SHOCK PROTEIN 70KDA"/>
    <property type="match status" value="1"/>
</dbReference>
<comment type="similarity">
    <text evidence="3">Belongs to the heat shock protein 70 family.</text>
</comment>
<dbReference type="Gene3D" id="3.30.420.40">
    <property type="match status" value="2"/>
</dbReference>
<reference evidence="5 6" key="1">
    <citation type="submission" date="2015-03" db="EMBL/GenBank/DDBJ databases">
        <title>Genome assembly of Sandaracinus amylolyticus DSM 53668.</title>
        <authorList>
            <person name="Sharma G."/>
            <person name="Subramanian S."/>
        </authorList>
    </citation>
    <scope>NUCLEOTIDE SEQUENCE [LARGE SCALE GENOMIC DNA]</scope>
    <source>
        <strain evidence="5 6">DSM 53668</strain>
    </source>
</reference>
<keyword evidence="6" id="KW-1185">Reference proteome</keyword>